<sequence>MPIVIPLLQPLFPGALAEHGTGLQCAPVPPHDALNLAALLDDADRLSDLLHCQAQHRGAGAGTGSGNLRAVASVWTLHYLDRLLPPVVAGASVLQQPFPIAAQDVWVRLDRHGTVLDFHLCTLGSPMHGASTAERYADLLWQHLGPLFERLTELTRVAPKILWGNAARRLEPILEQAMVLAGSATPAAADRDFLLHRPHWPQPGGLPLINPLFGPQRQVPRSAATAPLTLHRQCCLYYLLPGESHCGACPLAPQHRRAAEAPQV</sequence>
<feature type="domain" description="Ferric siderophore reductase C-terminal" evidence="2">
    <location>
        <begin position="234"/>
        <end position="251"/>
    </location>
</feature>
<name>A0A1G7EAS3_9BURK</name>
<organism evidence="3 4">
    <name type="scientific">Paracidovorax valerianellae</name>
    <dbReference type="NCBI Taxonomy" id="187868"/>
    <lineage>
        <taxon>Bacteria</taxon>
        <taxon>Pseudomonadati</taxon>
        <taxon>Pseudomonadota</taxon>
        <taxon>Betaproteobacteria</taxon>
        <taxon>Burkholderiales</taxon>
        <taxon>Comamonadaceae</taxon>
        <taxon>Paracidovorax</taxon>
    </lineage>
</organism>
<accession>A0A1G7EAS3</accession>
<protein>
    <submittedName>
        <fullName evidence="3">Ferric iron reductase protein FhuF</fullName>
    </submittedName>
</protein>
<dbReference type="Pfam" id="PF11575">
    <property type="entry name" value="FhuF_C"/>
    <property type="match status" value="1"/>
</dbReference>
<dbReference type="NCBIfam" id="TIGR03951">
    <property type="entry name" value="Fe_III_red_FhuF"/>
    <property type="match status" value="1"/>
</dbReference>
<dbReference type="GO" id="GO:0051537">
    <property type="term" value="F:2 iron, 2 sulfur cluster binding"/>
    <property type="evidence" value="ECO:0007669"/>
    <property type="project" value="InterPro"/>
</dbReference>
<evidence type="ECO:0000313" key="4">
    <source>
        <dbReference type="Proteomes" id="UP000198781"/>
    </source>
</evidence>
<dbReference type="InterPro" id="IPR022770">
    <property type="entry name" value="IucA/IucC-like_C"/>
</dbReference>
<dbReference type="STRING" id="187868.SAMN05192589_12247"/>
<dbReference type="GO" id="GO:0003824">
    <property type="term" value="F:catalytic activity"/>
    <property type="evidence" value="ECO:0007669"/>
    <property type="project" value="UniProtKB-ARBA"/>
</dbReference>
<feature type="domain" description="Aerobactin siderophore biosynthesis IucA/IucC-like C-terminal" evidence="1">
    <location>
        <begin position="74"/>
        <end position="208"/>
    </location>
</feature>
<gene>
    <name evidence="3" type="ORF">SAMN05192589_12247</name>
</gene>
<proteinExistence type="predicted"/>
<dbReference type="AlphaFoldDB" id="A0A1G7EAS3"/>
<evidence type="ECO:0000313" key="3">
    <source>
        <dbReference type="EMBL" id="SDE60794.1"/>
    </source>
</evidence>
<reference evidence="3 4" key="1">
    <citation type="submission" date="2016-10" db="EMBL/GenBank/DDBJ databases">
        <authorList>
            <person name="de Groot N.N."/>
        </authorList>
    </citation>
    <scope>NUCLEOTIDE SEQUENCE [LARGE SCALE GENOMIC DNA]</scope>
    <source>
        <strain evidence="3 4">DSM 16619</strain>
    </source>
</reference>
<dbReference type="Pfam" id="PF06276">
    <property type="entry name" value="FhuF"/>
    <property type="match status" value="1"/>
</dbReference>
<keyword evidence="4" id="KW-1185">Reference proteome</keyword>
<evidence type="ECO:0000259" key="2">
    <source>
        <dbReference type="Pfam" id="PF11575"/>
    </source>
</evidence>
<dbReference type="EMBL" id="FMZC01000022">
    <property type="protein sequence ID" value="SDE60794.1"/>
    <property type="molecule type" value="Genomic_DNA"/>
</dbReference>
<dbReference type="InterPro" id="IPR024726">
    <property type="entry name" value="FhuF_C"/>
</dbReference>
<dbReference type="RefSeq" id="WP_245711512.1">
    <property type="nucleotide sequence ID" value="NZ_FMZC01000022.1"/>
</dbReference>
<evidence type="ECO:0000259" key="1">
    <source>
        <dbReference type="Pfam" id="PF06276"/>
    </source>
</evidence>
<dbReference type="Proteomes" id="UP000198781">
    <property type="component" value="Unassembled WGS sequence"/>
</dbReference>
<dbReference type="InterPro" id="IPR008090">
    <property type="entry name" value="Fe_iron_reduct"/>
</dbReference>